<evidence type="ECO:0000313" key="1">
    <source>
        <dbReference type="EMBL" id="CAG8768305.1"/>
    </source>
</evidence>
<evidence type="ECO:0000313" key="2">
    <source>
        <dbReference type="Proteomes" id="UP000789405"/>
    </source>
</evidence>
<reference evidence="1" key="1">
    <citation type="submission" date="2021-06" db="EMBL/GenBank/DDBJ databases">
        <authorList>
            <person name="Kallberg Y."/>
            <person name="Tangrot J."/>
            <person name="Rosling A."/>
        </authorList>
    </citation>
    <scope>NUCLEOTIDE SEQUENCE</scope>
    <source>
        <strain evidence="1">MA453B</strain>
    </source>
</reference>
<dbReference type="OrthoDB" id="2407171at2759"/>
<name>A0A9N9J789_9GLOM</name>
<proteinExistence type="predicted"/>
<organism evidence="1 2">
    <name type="scientific">Dentiscutata erythropus</name>
    <dbReference type="NCBI Taxonomy" id="1348616"/>
    <lineage>
        <taxon>Eukaryota</taxon>
        <taxon>Fungi</taxon>
        <taxon>Fungi incertae sedis</taxon>
        <taxon>Mucoromycota</taxon>
        <taxon>Glomeromycotina</taxon>
        <taxon>Glomeromycetes</taxon>
        <taxon>Diversisporales</taxon>
        <taxon>Gigasporaceae</taxon>
        <taxon>Dentiscutata</taxon>
    </lineage>
</organism>
<sequence length="117" mass="13388">IATQSENNINIIATQTKFTINIVATQTKNIVNIVITQTENIVNIVAIQTKFFVNIVAIQTEVITIQFIKIQKMIKEITEYIKKALANSCEFDITTTIKLQIITNRLRYSKETRNWGV</sequence>
<comment type="caution">
    <text evidence="1">The sequence shown here is derived from an EMBL/GenBank/DDBJ whole genome shotgun (WGS) entry which is preliminary data.</text>
</comment>
<keyword evidence="2" id="KW-1185">Reference proteome</keyword>
<accession>A0A9N9J789</accession>
<dbReference type="Proteomes" id="UP000789405">
    <property type="component" value="Unassembled WGS sequence"/>
</dbReference>
<protein>
    <submittedName>
        <fullName evidence="1">26694_t:CDS:1</fullName>
    </submittedName>
</protein>
<dbReference type="EMBL" id="CAJVPY010018724">
    <property type="protein sequence ID" value="CAG8768305.1"/>
    <property type="molecule type" value="Genomic_DNA"/>
</dbReference>
<gene>
    <name evidence="1" type="ORF">DERYTH_LOCUS18440</name>
</gene>
<dbReference type="AlphaFoldDB" id="A0A9N9J789"/>
<feature type="non-terminal residue" evidence="1">
    <location>
        <position position="117"/>
    </location>
</feature>